<dbReference type="InterPro" id="IPR037401">
    <property type="entry name" value="SnoaL-like"/>
</dbReference>
<dbReference type="PANTHER" id="PTHR34957">
    <property type="entry name" value="NUCLEAR TRANSPORT FACTOR 2 (NTF2) FAMILY PROTEIN"/>
    <property type="match status" value="1"/>
</dbReference>
<organism evidence="2 3">
    <name type="scientific">Zavarzinia aquatilis</name>
    <dbReference type="NCBI Taxonomy" id="2211142"/>
    <lineage>
        <taxon>Bacteria</taxon>
        <taxon>Pseudomonadati</taxon>
        <taxon>Pseudomonadota</taxon>
        <taxon>Alphaproteobacteria</taxon>
        <taxon>Rhodospirillales</taxon>
        <taxon>Zavarziniaceae</taxon>
        <taxon>Zavarzinia</taxon>
    </lineage>
</organism>
<gene>
    <name evidence="2" type="ORF">DKG74_04605</name>
</gene>
<reference evidence="2 3" key="1">
    <citation type="submission" date="2018-05" db="EMBL/GenBank/DDBJ databases">
        <title>Zavarzinia sp. HR-AS.</title>
        <authorList>
            <person name="Lee Y."/>
            <person name="Jeon C.O."/>
        </authorList>
    </citation>
    <scope>NUCLEOTIDE SEQUENCE [LARGE SCALE GENOMIC DNA]</scope>
    <source>
        <strain evidence="2 3">HR-AS</strain>
    </source>
</reference>
<dbReference type="SUPFAM" id="SSF54427">
    <property type="entry name" value="NTF2-like"/>
    <property type="match status" value="1"/>
</dbReference>
<evidence type="ECO:0000313" key="3">
    <source>
        <dbReference type="Proteomes" id="UP000245461"/>
    </source>
</evidence>
<evidence type="ECO:0000259" key="1">
    <source>
        <dbReference type="Pfam" id="PF13474"/>
    </source>
</evidence>
<proteinExistence type="predicted"/>
<dbReference type="Proteomes" id="UP000245461">
    <property type="component" value="Unassembled WGS sequence"/>
</dbReference>
<accession>A0A317EEK5</accession>
<feature type="domain" description="SnoaL-like" evidence="1">
    <location>
        <begin position="10"/>
        <end position="123"/>
    </location>
</feature>
<evidence type="ECO:0000313" key="2">
    <source>
        <dbReference type="EMBL" id="PWR25052.1"/>
    </source>
</evidence>
<dbReference type="OrthoDB" id="9786718at2"/>
<dbReference type="Pfam" id="PF13474">
    <property type="entry name" value="SnoaL_3"/>
    <property type="match status" value="1"/>
</dbReference>
<dbReference type="AlphaFoldDB" id="A0A317EEK5"/>
<protein>
    <submittedName>
        <fullName evidence="2">DUF4440 domain-containing protein</fullName>
    </submittedName>
</protein>
<sequence>MMSADDEAAVLAANRAFYAVFRRRDIGAMRALWARVAPVSCVHPGWPPLIGRDEVMGSWEGILSHPESPAVACRDEKVRMIGKGQALVVLIEMIGDNPLAATNVFVLEDGEWHIVHHQASPLADAAQIPADETGDDAGPPTGTMLH</sequence>
<dbReference type="EMBL" id="QGLE01000002">
    <property type="protein sequence ID" value="PWR25052.1"/>
    <property type="molecule type" value="Genomic_DNA"/>
</dbReference>
<name>A0A317EEK5_9PROT</name>
<dbReference type="InterPro" id="IPR032710">
    <property type="entry name" value="NTF2-like_dom_sf"/>
</dbReference>
<dbReference type="Gene3D" id="3.10.450.50">
    <property type="match status" value="1"/>
</dbReference>
<keyword evidence="3" id="KW-1185">Reference proteome</keyword>
<dbReference type="PANTHER" id="PTHR34957:SF1">
    <property type="entry name" value="NUCLEAR TRANSPORT FACTOR 2 (NTF2) FAMILY PROTEIN"/>
    <property type="match status" value="1"/>
</dbReference>
<comment type="caution">
    <text evidence="2">The sequence shown here is derived from an EMBL/GenBank/DDBJ whole genome shotgun (WGS) entry which is preliminary data.</text>
</comment>